<evidence type="ECO:0000256" key="8">
    <source>
        <dbReference type="SAM" id="MobiDB-lite"/>
    </source>
</evidence>
<dbReference type="PRINTS" id="PR00890">
    <property type="entry name" value="TRANSGELIN"/>
</dbReference>
<name>A0A6J2M0Q0_9CHIR</name>
<dbReference type="SMART" id="SM00033">
    <property type="entry name" value="CH"/>
    <property type="match status" value="1"/>
</dbReference>
<proteinExistence type="inferred from homology"/>
<dbReference type="Pfam" id="PF00402">
    <property type="entry name" value="Calponin"/>
    <property type="match status" value="1"/>
</dbReference>
<dbReference type="GO" id="GO:0005737">
    <property type="term" value="C:cytoplasm"/>
    <property type="evidence" value="ECO:0007669"/>
    <property type="project" value="UniProtKB-SubCell"/>
</dbReference>
<evidence type="ECO:0000256" key="1">
    <source>
        <dbReference type="ARBA" id="ARBA00004496"/>
    </source>
</evidence>
<dbReference type="PROSITE" id="PS01052">
    <property type="entry name" value="CALPONIN_1"/>
    <property type="match status" value="1"/>
</dbReference>
<organism evidence="10 11">
    <name type="scientific">Phyllostomus discolor</name>
    <name type="common">pale spear-nosed bat</name>
    <dbReference type="NCBI Taxonomy" id="89673"/>
    <lineage>
        <taxon>Eukaryota</taxon>
        <taxon>Metazoa</taxon>
        <taxon>Chordata</taxon>
        <taxon>Craniata</taxon>
        <taxon>Vertebrata</taxon>
        <taxon>Euteleostomi</taxon>
        <taxon>Mammalia</taxon>
        <taxon>Eutheria</taxon>
        <taxon>Laurasiatheria</taxon>
        <taxon>Chiroptera</taxon>
        <taxon>Yangochiroptera</taxon>
        <taxon>Phyllostomidae</taxon>
        <taxon>Phyllostominae</taxon>
        <taxon>Phyllostomus</taxon>
    </lineage>
</organism>
<dbReference type="PROSITE" id="PS51122">
    <property type="entry name" value="CALPONIN_2"/>
    <property type="match status" value="1"/>
</dbReference>
<dbReference type="Proteomes" id="UP000504628">
    <property type="component" value="Chromosome 6"/>
</dbReference>
<dbReference type="InterPro" id="IPR050606">
    <property type="entry name" value="Calponin-like"/>
</dbReference>
<dbReference type="InterPro" id="IPR001715">
    <property type="entry name" value="CH_dom"/>
</dbReference>
<evidence type="ECO:0000256" key="4">
    <source>
        <dbReference type="ARBA" id="ARBA00022490"/>
    </source>
</evidence>
<keyword evidence="5" id="KW-0007">Acetylation</keyword>
<evidence type="ECO:0000256" key="7">
    <source>
        <dbReference type="RuleBase" id="RU361224"/>
    </source>
</evidence>
<accession>A0A6J2M0Q0</accession>
<evidence type="ECO:0000259" key="9">
    <source>
        <dbReference type="PROSITE" id="PS50021"/>
    </source>
</evidence>
<dbReference type="InterPro" id="IPR000557">
    <property type="entry name" value="Calponin_repeat"/>
</dbReference>
<evidence type="ECO:0000313" key="10">
    <source>
        <dbReference type="Proteomes" id="UP000504628"/>
    </source>
</evidence>
<dbReference type="OrthoDB" id="21595at2759"/>
<dbReference type="InParanoid" id="A0A6J2M0Q0"/>
<dbReference type="Pfam" id="PF00307">
    <property type="entry name" value="CH"/>
    <property type="match status" value="1"/>
</dbReference>
<feature type="domain" description="Calponin-homology (CH)" evidence="9">
    <location>
        <begin position="24"/>
        <end position="137"/>
    </location>
</feature>
<comment type="similarity">
    <text evidence="2 7">Belongs to the calponin family.</text>
</comment>
<feature type="region of interest" description="Disordered" evidence="8">
    <location>
        <begin position="182"/>
        <end position="213"/>
    </location>
</feature>
<comment type="subcellular location">
    <subcellularLocation>
        <location evidence="1">Cytoplasm</location>
    </subcellularLocation>
</comment>
<gene>
    <name evidence="11" type="primary">TAGLN</name>
</gene>
<dbReference type="FunCoup" id="A0A6J2M0Q0">
    <property type="interactions" value="666"/>
</dbReference>
<dbReference type="CTD" id="6876"/>
<dbReference type="AlphaFoldDB" id="A0A6J2M0Q0"/>
<sequence length="271" mass="29775">MANKGPSYGMSREVQSKIEKKYDEELEERLVEWIIVQCGPDVGRPDRGRLGFQVWLKNGVILSKLVNSLYPDGSKPVKVPENPPSMVFKQMEQVAQFLKAAEDYGVTKTDMFQTVDLFEGKDMAAVQRTLMALGSLAVTKNDGHYRGDPSWFMKKAQEHKREFTDSQLQEGKHVIGLQMGSNRGASQAGMTGYGRPPADHQLEDEGQPPALPFPSLLLQPSCLAHLTHTSVVLQPQSSFPGSEGPSLSKGDCAWAIPPDPSARLLTPNTAP</sequence>
<dbReference type="InterPro" id="IPR003096">
    <property type="entry name" value="SM22_calponin"/>
</dbReference>
<dbReference type="FunFam" id="1.10.418.10:FF:000039">
    <property type="entry name" value="Transgelin"/>
    <property type="match status" value="1"/>
</dbReference>
<dbReference type="SUPFAM" id="SSF47576">
    <property type="entry name" value="Calponin-homology domain, CH-domain"/>
    <property type="match status" value="1"/>
</dbReference>
<protein>
    <recommendedName>
        <fullName evidence="3 7">Transgelin</fullName>
    </recommendedName>
</protein>
<dbReference type="PANTHER" id="PTHR47385:SF16">
    <property type="entry name" value="TRANSGELIN"/>
    <property type="match status" value="1"/>
</dbReference>
<dbReference type="InterPro" id="IPR036872">
    <property type="entry name" value="CH_dom_sf"/>
</dbReference>
<keyword evidence="4" id="KW-0963">Cytoplasm</keyword>
<keyword evidence="10" id="KW-1185">Reference proteome</keyword>
<dbReference type="PANTHER" id="PTHR47385">
    <property type="entry name" value="CALPONIN"/>
    <property type="match status" value="1"/>
</dbReference>
<keyword evidence="6" id="KW-0514">Muscle protein</keyword>
<dbReference type="Gene3D" id="1.10.418.10">
    <property type="entry name" value="Calponin-like domain"/>
    <property type="match status" value="1"/>
</dbReference>
<dbReference type="CDD" id="cd21279">
    <property type="entry name" value="CH_TAGLN"/>
    <property type="match status" value="1"/>
</dbReference>
<reference evidence="11" key="1">
    <citation type="submission" date="2025-08" db="UniProtKB">
        <authorList>
            <consortium name="RefSeq"/>
        </authorList>
    </citation>
    <scope>IDENTIFICATION</scope>
    <source>
        <tissue evidence="11">Muscle</tissue>
    </source>
</reference>
<evidence type="ECO:0000313" key="11">
    <source>
        <dbReference type="RefSeq" id="XP_028373151.2"/>
    </source>
</evidence>
<feature type="region of interest" description="Disordered" evidence="8">
    <location>
        <begin position="236"/>
        <end position="271"/>
    </location>
</feature>
<evidence type="ECO:0000256" key="5">
    <source>
        <dbReference type="ARBA" id="ARBA00022990"/>
    </source>
</evidence>
<dbReference type="PRINTS" id="PR00888">
    <property type="entry name" value="SM22CALPONIN"/>
</dbReference>
<dbReference type="RefSeq" id="XP_028373151.2">
    <property type="nucleotide sequence ID" value="XM_028517350.2"/>
</dbReference>
<dbReference type="GeneID" id="114500627"/>
<evidence type="ECO:0000256" key="2">
    <source>
        <dbReference type="ARBA" id="ARBA00009631"/>
    </source>
</evidence>
<dbReference type="PROSITE" id="PS50021">
    <property type="entry name" value="CH"/>
    <property type="match status" value="1"/>
</dbReference>
<evidence type="ECO:0000256" key="3">
    <source>
        <dbReference type="ARBA" id="ARBA00020331"/>
    </source>
</evidence>
<evidence type="ECO:0000256" key="6">
    <source>
        <dbReference type="ARBA" id="ARBA00023179"/>
    </source>
</evidence>
<dbReference type="KEGG" id="pdic:114500627"/>